<dbReference type="Gene3D" id="3.50.50.60">
    <property type="entry name" value="FAD/NAD(P)-binding domain"/>
    <property type="match status" value="1"/>
</dbReference>
<dbReference type="InterPro" id="IPR036188">
    <property type="entry name" value="FAD/NAD-bd_sf"/>
</dbReference>
<keyword evidence="3" id="KW-1185">Reference proteome</keyword>
<dbReference type="Pfam" id="PF01266">
    <property type="entry name" value="DAO"/>
    <property type="match status" value="1"/>
</dbReference>
<evidence type="ECO:0000259" key="1">
    <source>
        <dbReference type="Pfam" id="PF01266"/>
    </source>
</evidence>
<reference evidence="2 3" key="1">
    <citation type="submission" date="2019-10" db="EMBL/GenBank/DDBJ databases">
        <title>Georgenia wutianyii sp. nov. and Georgenia yuyongxinii sp. nov. isolated from plateau pika (Ochotona curzoniae) in the Qinghai-Tibet plateau of China.</title>
        <authorList>
            <person name="Tian Z."/>
        </authorList>
    </citation>
    <scope>NUCLEOTIDE SEQUENCE [LARGE SCALE GENOMIC DNA]</scope>
    <source>
        <strain evidence="2 3">JCM 15130</strain>
    </source>
</reference>
<dbReference type="PANTHER" id="PTHR13847">
    <property type="entry name" value="SARCOSINE DEHYDROGENASE-RELATED"/>
    <property type="match status" value="1"/>
</dbReference>
<dbReference type="SUPFAM" id="SSF51905">
    <property type="entry name" value="FAD/NAD(P)-binding domain"/>
    <property type="match status" value="1"/>
</dbReference>
<feature type="domain" description="FAD dependent oxidoreductase" evidence="1">
    <location>
        <begin position="21"/>
        <end position="385"/>
    </location>
</feature>
<gene>
    <name evidence="2" type="ORF">GB882_11775</name>
</gene>
<comment type="caution">
    <text evidence="2">The sequence shown here is derived from an EMBL/GenBank/DDBJ whole genome shotgun (WGS) entry which is preliminary data.</text>
</comment>
<protein>
    <submittedName>
        <fullName evidence="2">FAD-dependent oxidoreductase</fullName>
    </submittedName>
</protein>
<name>A0A7J9UXJ6_9MICO</name>
<dbReference type="PANTHER" id="PTHR13847:SF285">
    <property type="entry name" value="FAD DEPENDENT OXIDOREDUCTASE DOMAIN-CONTAINING PROTEIN"/>
    <property type="match status" value="1"/>
</dbReference>
<dbReference type="Gene3D" id="3.30.9.10">
    <property type="entry name" value="D-Amino Acid Oxidase, subunit A, domain 2"/>
    <property type="match status" value="1"/>
</dbReference>
<dbReference type="GO" id="GO:0005737">
    <property type="term" value="C:cytoplasm"/>
    <property type="evidence" value="ECO:0007669"/>
    <property type="project" value="TreeGrafter"/>
</dbReference>
<evidence type="ECO:0000313" key="2">
    <source>
        <dbReference type="EMBL" id="MPV89347.1"/>
    </source>
</evidence>
<dbReference type="AlphaFoldDB" id="A0A7J9UXJ6"/>
<sequence>MYGDDGTIPLRDRLPGNIKADVAIVGAGYTGLWTAYELLRSDPGLKVVLLEARFAGYGPSGRNGGAVISQLVGSREFWTKRGGVAGAIAMERAVQAGVDEIGAVIEREQIDAKFAKAGVLMVARTPLEARSFRESVTEDREYGFDPDDTVYLDREQAAERIRVAGLLGAKYNSHSASHDPARLVRGLAEVVERLGGTIYEQTRVQSIAPHRAVTEHGTVEARYVIRATEAYTRWLDGHERQIVPVHTTMIATEPIPESSWEEIGWYNRETVLAEHPFLHLQRTHDHRITIGGDDPRVPYYSGSKTSFDKEPPRELQQHYYRQLMKLFPSLHGVKIAHAWAGVFGAPRDWAPSVGVDHKTGLGWGGGYVGEGVVPSNMAGRTLRDLILQQDTEMTALPWVRRHPRNWEPEPLRTVGAQVIFRGRVLGEANEERSGKPSRLLQVANRVAGFSGHLG</sequence>
<proteinExistence type="predicted"/>
<evidence type="ECO:0000313" key="3">
    <source>
        <dbReference type="Proteomes" id="UP000429644"/>
    </source>
</evidence>
<organism evidence="2 3">
    <name type="scientific">Georgenia ruanii</name>
    <dbReference type="NCBI Taxonomy" id="348442"/>
    <lineage>
        <taxon>Bacteria</taxon>
        <taxon>Bacillati</taxon>
        <taxon>Actinomycetota</taxon>
        <taxon>Actinomycetes</taxon>
        <taxon>Micrococcales</taxon>
        <taxon>Bogoriellaceae</taxon>
        <taxon>Georgenia</taxon>
    </lineage>
</organism>
<dbReference type="EMBL" id="WHPD01002540">
    <property type="protein sequence ID" value="MPV89347.1"/>
    <property type="molecule type" value="Genomic_DNA"/>
</dbReference>
<accession>A0A7J9UXJ6</accession>
<dbReference type="Proteomes" id="UP000429644">
    <property type="component" value="Unassembled WGS sequence"/>
</dbReference>
<dbReference type="InterPro" id="IPR006076">
    <property type="entry name" value="FAD-dep_OxRdtase"/>
</dbReference>